<evidence type="ECO:0000313" key="1">
    <source>
        <dbReference type="EMBL" id="KAJ8869861.1"/>
    </source>
</evidence>
<organism evidence="1 2">
    <name type="scientific">Dryococelus australis</name>
    <dbReference type="NCBI Taxonomy" id="614101"/>
    <lineage>
        <taxon>Eukaryota</taxon>
        <taxon>Metazoa</taxon>
        <taxon>Ecdysozoa</taxon>
        <taxon>Arthropoda</taxon>
        <taxon>Hexapoda</taxon>
        <taxon>Insecta</taxon>
        <taxon>Pterygota</taxon>
        <taxon>Neoptera</taxon>
        <taxon>Polyneoptera</taxon>
        <taxon>Phasmatodea</taxon>
        <taxon>Verophasmatodea</taxon>
        <taxon>Anareolatae</taxon>
        <taxon>Phasmatidae</taxon>
        <taxon>Eurycanthinae</taxon>
        <taxon>Dryococelus</taxon>
    </lineage>
</organism>
<proteinExistence type="predicted"/>
<comment type="caution">
    <text evidence="1">The sequence shown here is derived from an EMBL/GenBank/DDBJ whole genome shotgun (WGS) entry which is preliminary data.</text>
</comment>
<protein>
    <submittedName>
        <fullName evidence="1">Uncharacterized protein</fullName>
    </submittedName>
</protein>
<name>A0ABQ9GEA4_9NEOP</name>
<reference evidence="1 2" key="1">
    <citation type="submission" date="2023-02" db="EMBL/GenBank/DDBJ databases">
        <title>LHISI_Scaffold_Assembly.</title>
        <authorList>
            <person name="Stuart O.P."/>
            <person name="Cleave R."/>
            <person name="Magrath M.J.L."/>
            <person name="Mikheyev A.S."/>
        </authorList>
    </citation>
    <scope>NUCLEOTIDE SEQUENCE [LARGE SCALE GENOMIC DNA]</scope>
    <source>
        <strain evidence="1">Daus_M_001</strain>
        <tissue evidence="1">Leg muscle</tissue>
    </source>
</reference>
<evidence type="ECO:0000313" key="2">
    <source>
        <dbReference type="Proteomes" id="UP001159363"/>
    </source>
</evidence>
<dbReference type="EMBL" id="JARBHB010000013">
    <property type="protein sequence ID" value="KAJ8869861.1"/>
    <property type="molecule type" value="Genomic_DNA"/>
</dbReference>
<accession>A0ABQ9GEA4</accession>
<sequence length="104" mass="11559">MLLCRCFSHLSSTLIVPKVLGELHPAGITPNTCEPVFNAPVVITRSNEGDNDCSKLAEATDLAFFLSRQDSETRPSWTVFNQSISSVNPEQTTEMHVNIFTFWA</sequence>
<keyword evidence="2" id="KW-1185">Reference proteome</keyword>
<gene>
    <name evidence="1" type="ORF">PR048_028870</name>
</gene>
<dbReference type="Proteomes" id="UP001159363">
    <property type="component" value="Chromosome 12"/>
</dbReference>